<dbReference type="InterPro" id="IPR050229">
    <property type="entry name" value="GlpE_sulfurtransferase"/>
</dbReference>
<dbReference type="GO" id="GO:0016740">
    <property type="term" value="F:transferase activity"/>
    <property type="evidence" value="ECO:0007669"/>
    <property type="project" value="UniProtKB-KW"/>
</dbReference>
<dbReference type="EMBL" id="LWHJ01000011">
    <property type="protein sequence ID" value="OAQ42305.1"/>
    <property type="molecule type" value="Genomic_DNA"/>
</dbReference>
<keyword evidence="3" id="KW-1185">Reference proteome</keyword>
<keyword evidence="2" id="KW-0808">Transferase</keyword>
<sequence>MMNIFKQLFGSAETVDLGNLIKEGAFLVDVRTTGEFAAGHVKGSVNIPLDRLGSEMAKFKNKNNIIVFCQSGARAGQAKKILEQNGFTNIINGGSWNSINKYI</sequence>
<evidence type="ECO:0000259" key="1">
    <source>
        <dbReference type="PROSITE" id="PS50206"/>
    </source>
</evidence>
<dbReference type="Proteomes" id="UP000078459">
    <property type="component" value="Unassembled WGS sequence"/>
</dbReference>
<reference evidence="2 3" key="1">
    <citation type="submission" date="2016-04" db="EMBL/GenBank/DDBJ databases">
        <authorList>
            <person name="Evans L.H."/>
            <person name="Alamgir A."/>
            <person name="Owens N."/>
            <person name="Weber N.D."/>
            <person name="Virtaneva K."/>
            <person name="Barbian K."/>
            <person name="Babar A."/>
            <person name="Rosenke K."/>
        </authorList>
    </citation>
    <scope>NUCLEOTIDE SEQUENCE [LARGE SCALE GENOMIC DNA]</scope>
    <source>
        <strain evidence="2 3">CCM 8644</strain>
    </source>
</reference>
<dbReference type="SMART" id="SM00450">
    <property type="entry name" value="RHOD"/>
    <property type="match status" value="1"/>
</dbReference>
<reference evidence="2 3" key="2">
    <citation type="submission" date="2016-06" db="EMBL/GenBank/DDBJ databases">
        <title>Pedobacter psychrophilus sp. nov., isolated from Antarctic fragmentary rock.</title>
        <authorList>
            <person name="Svec P."/>
        </authorList>
    </citation>
    <scope>NUCLEOTIDE SEQUENCE [LARGE SCALE GENOMIC DNA]</scope>
    <source>
        <strain evidence="2 3">CCM 8644</strain>
    </source>
</reference>
<dbReference type="AlphaFoldDB" id="A0A179DMM4"/>
<protein>
    <submittedName>
        <fullName evidence="2">Sulfurtransferase</fullName>
    </submittedName>
</protein>
<dbReference type="PANTHER" id="PTHR43031">
    <property type="entry name" value="FAD-DEPENDENT OXIDOREDUCTASE"/>
    <property type="match status" value="1"/>
</dbReference>
<dbReference type="SUPFAM" id="SSF52821">
    <property type="entry name" value="Rhodanese/Cell cycle control phosphatase"/>
    <property type="match status" value="1"/>
</dbReference>
<feature type="domain" description="Rhodanese" evidence="1">
    <location>
        <begin position="21"/>
        <end position="101"/>
    </location>
</feature>
<dbReference type="RefSeq" id="WP_068821333.1">
    <property type="nucleotide sequence ID" value="NZ_LWHJ01000011.1"/>
</dbReference>
<dbReference type="Pfam" id="PF00581">
    <property type="entry name" value="Rhodanese"/>
    <property type="match status" value="1"/>
</dbReference>
<dbReference type="PROSITE" id="PS50206">
    <property type="entry name" value="RHODANESE_3"/>
    <property type="match status" value="1"/>
</dbReference>
<accession>A0A179DMM4</accession>
<comment type="caution">
    <text evidence="2">The sequence shown here is derived from an EMBL/GenBank/DDBJ whole genome shotgun (WGS) entry which is preliminary data.</text>
</comment>
<gene>
    <name evidence="2" type="ORF">A5893_04115</name>
</gene>
<proteinExistence type="predicted"/>
<name>A0A179DMM4_9SPHI</name>
<dbReference type="InterPro" id="IPR036873">
    <property type="entry name" value="Rhodanese-like_dom_sf"/>
</dbReference>
<dbReference type="InterPro" id="IPR001763">
    <property type="entry name" value="Rhodanese-like_dom"/>
</dbReference>
<dbReference type="STRING" id="1826909.A5893_04115"/>
<organism evidence="2 3">
    <name type="scientific">Pedobacter psychrophilus</name>
    <dbReference type="NCBI Taxonomy" id="1826909"/>
    <lineage>
        <taxon>Bacteria</taxon>
        <taxon>Pseudomonadati</taxon>
        <taxon>Bacteroidota</taxon>
        <taxon>Sphingobacteriia</taxon>
        <taxon>Sphingobacteriales</taxon>
        <taxon>Sphingobacteriaceae</taxon>
        <taxon>Pedobacter</taxon>
    </lineage>
</organism>
<dbReference type="OrthoDB" id="9808735at2"/>
<dbReference type="PANTHER" id="PTHR43031:SF1">
    <property type="entry name" value="PYRIDINE NUCLEOTIDE-DISULPHIDE OXIDOREDUCTASE"/>
    <property type="match status" value="1"/>
</dbReference>
<dbReference type="Gene3D" id="3.40.250.10">
    <property type="entry name" value="Rhodanese-like domain"/>
    <property type="match status" value="1"/>
</dbReference>
<evidence type="ECO:0000313" key="3">
    <source>
        <dbReference type="Proteomes" id="UP000078459"/>
    </source>
</evidence>
<evidence type="ECO:0000313" key="2">
    <source>
        <dbReference type="EMBL" id="OAQ42305.1"/>
    </source>
</evidence>
<dbReference type="CDD" id="cd00158">
    <property type="entry name" value="RHOD"/>
    <property type="match status" value="1"/>
</dbReference>